<dbReference type="GeneID" id="10510664"/>
<accession>F1A0C6</accession>
<name>F1A0C6_DICPU</name>
<dbReference type="Pfam" id="PF05725">
    <property type="entry name" value="FNIP"/>
    <property type="match status" value="2"/>
</dbReference>
<sequence>MQSKEISFLTIYRNLVIKNYILYHLKMLNIHFHKRIVTKKSMDYQNREYLRSVVLYYQDDVFLLNTLIKQLPRSVRTIQLAGKLDNGNLLIIPSNIKTLRLGDNIFDSLVIPETLESLDMGSLFKSLIGRSSNFFPTSGLVYLNLGSQFNDNLKEGVLPTTLKTLKLGSFKENNEAYFPKSITDLDFGDGCRNLKLSSYNLPPDLVKLRLGKSFNGPLLPGSLPNSLKKLILPEKYQGEIKQNTFPLSITSLKFELFDDDNPGFGIEPKRRDLDLGLLVDLKSLQFGSRFKAKNAPSKLYKFSTFSKSFSKCFEKMPKEILSLEFLDRISNTKNLDLGLSSINVYSLVAPSISKYISIPETVKHLTTRNFYVNPHKTITNYSAPKHVVSFRDIYHGHDGKNRDYSKLTKIKALSTYFTYNYEKFILPTVGNLKLLELNYIFAEDFLMAIVPSSVETLIIRGAANIKLPLPKNITSIYISSTNYHFLNNISFRKEPDLMEIIKVIDDSNDIFKKLIKDL</sequence>
<dbReference type="InterPro" id="IPR008615">
    <property type="entry name" value="FNIP"/>
</dbReference>
<organism evidence="2 3">
    <name type="scientific">Dictyostelium purpureum</name>
    <name type="common">Slime mold</name>
    <dbReference type="NCBI Taxonomy" id="5786"/>
    <lineage>
        <taxon>Eukaryota</taxon>
        <taxon>Amoebozoa</taxon>
        <taxon>Evosea</taxon>
        <taxon>Eumycetozoa</taxon>
        <taxon>Dictyostelia</taxon>
        <taxon>Dictyosteliales</taxon>
        <taxon>Dictyosteliaceae</taxon>
        <taxon>Dictyostelium</taxon>
    </lineage>
</organism>
<dbReference type="Proteomes" id="UP000001064">
    <property type="component" value="Unassembled WGS sequence"/>
</dbReference>
<evidence type="ECO:0000313" key="3">
    <source>
        <dbReference type="Proteomes" id="UP000001064"/>
    </source>
</evidence>
<reference evidence="3" key="1">
    <citation type="journal article" date="2011" name="Genome Biol.">
        <title>Comparative genomics of the social amoebae Dictyostelium discoideum and Dictyostelium purpureum.</title>
        <authorList>
            <consortium name="US DOE Joint Genome Institute (JGI-PGF)"/>
            <person name="Sucgang R."/>
            <person name="Kuo A."/>
            <person name="Tian X."/>
            <person name="Salerno W."/>
            <person name="Parikh A."/>
            <person name="Feasley C.L."/>
            <person name="Dalin E."/>
            <person name="Tu H."/>
            <person name="Huang E."/>
            <person name="Barry K."/>
            <person name="Lindquist E."/>
            <person name="Shapiro H."/>
            <person name="Bruce D."/>
            <person name="Schmutz J."/>
            <person name="Salamov A."/>
            <person name="Fey P."/>
            <person name="Gaudet P."/>
            <person name="Anjard C."/>
            <person name="Babu M.M."/>
            <person name="Basu S."/>
            <person name="Bushmanova Y."/>
            <person name="van der Wel H."/>
            <person name="Katoh-Kurasawa M."/>
            <person name="Dinh C."/>
            <person name="Coutinho P.M."/>
            <person name="Saito T."/>
            <person name="Elias M."/>
            <person name="Schaap P."/>
            <person name="Kay R.R."/>
            <person name="Henrissat B."/>
            <person name="Eichinger L."/>
            <person name="Rivero F."/>
            <person name="Putnam N.H."/>
            <person name="West C.M."/>
            <person name="Loomis W.F."/>
            <person name="Chisholm R.L."/>
            <person name="Shaulsky G."/>
            <person name="Strassmann J.E."/>
            <person name="Queller D.C."/>
            <person name="Kuspa A."/>
            <person name="Grigoriev I.V."/>
        </authorList>
    </citation>
    <scope>NUCLEOTIDE SEQUENCE [LARGE SCALE GENOMIC DNA]</scope>
    <source>
        <strain evidence="3">QSDP1</strain>
    </source>
</reference>
<proteinExistence type="predicted"/>
<dbReference type="PANTHER" id="PTHR32134:SF169">
    <property type="entry name" value="FNIP REPEAT-CONTAINING PROTEIN-RELATED"/>
    <property type="match status" value="1"/>
</dbReference>
<dbReference type="InParanoid" id="F1A0C6"/>
<dbReference type="RefSeq" id="XP_003293125.1">
    <property type="nucleotide sequence ID" value="XM_003293077.1"/>
</dbReference>
<dbReference type="InterPro" id="IPR051251">
    <property type="entry name" value="STK_FNIP-Repeat"/>
</dbReference>
<evidence type="ECO:0000313" key="2">
    <source>
        <dbReference type="EMBL" id="EGC30355.1"/>
    </source>
</evidence>
<keyword evidence="1" id="KW-0677">Repeat</keyword>
<keyword evidence="3" id="KW-1185">Reference proteome</keyword>
<dbReference type="KEGG" id="dpp:DICPUDRAFT_83702"/>
<dbReference type="PANTHER" id="PTHR32134">
    <property type="entry name" value="FNIP REPEAT-CONTAINING PROTEIN"/>
    <property type="match status" value="1"/>
</dbReference>
<dbReference type="EMBL" id="GL871336">
    <property type="protein sequence ID" value="EGC30355.1"/>
    <property type="molecule type" value="Genomic_DNA"/>
</dbReference>
<evidence type="ECO:0008006" key="4">
    <source>
        <dbReference type="Google" id="ProtNLM"/>
    </source>
</evidence>
<evidence type="ECO:0000256" key="1">
    <source>
        <dbReference type="ARBA" id="ARBA00022737"/>
    </source>
</evidence>
<dbReference type="VEuPathDB" id="AmoebaDB:DICPUDRAFT_83702"/>
<dbReference type="AlphaFoldDB" id="F1A0C6"/>
<gene>
    <name evidence="2" type="ORF">DICPUDRAFT_83702</name>
</gene>
<protein>
    <recommendedName>
        <fullName evidence="4">FNIP repeat-containing protein</fullName>
    </recommendedName>
</protein>